<reference evidence="2 3" key="1">
    <citation type="journal article" date="2023" name="G3 (Bethesda)">
        <title>A chromosome-level genome assembly of Zasmidium syzygii isolated from banana leaves.</title>
        <authorList>
            <person name="van Westerhoven A.C."/>
            <person name="Mehrabi R."/>
            <person name="Talebi R."/>
            <person name="Steentjes M.B.F."/>
            <person name="Corcolon B."/>
            <person name="Chong P.A."/>
            <person name="Kema G.H.J."/>
            <person name="Seidl M.F."/>
        </authorList>
    </citation>
    <scope>NUCLEOTIDE SEQUENCE [LARGE SCALE GENOMIC DNA]</scope>
    <source>
        <strain evidence="2 3">P124</strain>
    </source>
</reference>
<evidence type="ECO:0000313" key="3">
    <source>
        <dbReference type="Proteomes" id="UP001305779"/>
    </source>
</evidence>
<keyword evidence="3" id="KW-1185">Reference proteome</keyword>
<gene>
    <name evidence="2" type="ORF">PRZ48_008955</name>
</gene>
<comment type="caution">
    <text evidence="2">The sequence shown here is derived from an EMBL/GenBank/DDBJ whole genome shotgun (WGS) entry which is preliminary data.</text>
</comment>
<organism evidence="2 3">
    <name type="scientific">Zasmidium cellare</name>
    <name type="common">Wine cellar mold</name>
    <name type="synonym">Racodium cellare</name>
    <dbReference type="NCBI Taxonomy" id="395010"/>
    <lineage>
        <taxon>Eukaryota</taxon>
        <taxon>Fungi</taxon>
        <taxon>Dikarya</taxon>
        <taxon>Ascomycota</taxon>
        <taxon>Pezizomycotina</taxon>
        <taxon>Dothideomycetes</taxon>
        <taxon>Dothideomycetidae</taxon>
        <taxon>Mycosphaerellales</taxon>
        <taxon>Mycosphaerellaceae</taxon>
        <taxon>Zasmidium</taxon>
    </lineage>
</organism>
<evidence type="ECO:0000313" key="2">
    <source>
        <dbReference type="EMBL" id="KAK4500765.1"/>
    </source>
</evidence>
<feature type="compositionally biased region" description="Low complexity" evidence="1">
    <location>
        <begin position="90"/>
        <end position="109"/>
    </location>
</feature>
<protein>
    <submittedName>
        <fullName evidence="2">Uncharacterized protein</fullName>
    </submittedName>
</protein>
<accession>A0ABR0EGZ3</accession>
<proteinExistence type="predicted"/>
<sequence>MPPKRSKKTKATAPSKKRKAASTPVTEPEPEPAAKATTGSKKQKTATRRPITRSYAKSKPASTEPATTEPAEAEPAATLPSKKRKTTTRASIAEAADAEPAASVSAATSPNEGDEASDEILNKEPPISRLSSELLNPILEMLVVHRDDETGEKRAIPMDSFRDIKERRLRASRTCRSIYTLMRDMFYGLNTFDIEQIEKLSLEPEGNFDMDERIAAENGVTLYRNSITLEAPEGLSSFVQQHTFLFPPPNVRCLLKELNVRLTIPDHIVRGELYPAQRIDLLIHIPSWLLVIDRLAKMKSLDLETLIITIDAPLDSAKPLPSDTEAERNRKWAKRELRSFVLDKLLKINATKIVVKFPEVWTDLGEWTLIGKNRRDRRSDNEKQGLEDPKT</sequence>
<feature type="compositionally biased region" description="Basic residues" evidence="1">
    <location>
        <begin position="41"/>
        <end position="51"/>
    </location>
</feature>
<dbReference type="Proteomes" id="UP001305779">
    <property type="component" value="Unassembled WGS sequence"/>
</dbReference>
<name>A0ABR0EGZ3_ZASCE</name>
<evidence type="ECO:0000256" key="1">
    <source>
        <dbReference type="SAM" id="MobiDB-lite"/>
    </source>
</evidence>
<feature type="compositionally biased region" description="Low complexity" evidence="1">
    <location>
        <begin position="60"/>
        <end position="78"/>
    </location>
</feature>
<feature type="compositionally biased region" description="Basic residues" evidence="1">
    <location>
        <begin position="1"/>
        <end position="20"/>
    </location>
</feature>
<dbReference type="EMBL" id="JAXOVC010000006">
    <property type="protein sequence ID" value="KAK4500765.1"/>
    <property type="molecule type" value="Genomic_DNA"/>
</dbReference>
<feature type="region of interest" description="Disordered" evidence="1">
    <location>
        <begin position="1"/>
        <end position="125"/>
    </location>
</feature>